<dbReference type="InterPro" id="IPR016032">
    <property type="entry name" value="Sig_transdc_resp-reg_C-effctor"/>
</dbReference>
<dbReference type="Pfam" id="PF25872">
    <property type="entry name" value="HTH_77"/>
    <property type="match status" value="1"/>
</dbReference>
<feature type="region of interest" description="Disordered" evidence="1">
    <location>
        <begin position="783"/>
        <end position="840"/>
    </location>
</feature>
<evidence type="ECO:0000313" key="4">
    <source>
        <dbReference type="Proteomes" id="UP001139648"/>
    </source>
</evidence>
<dbReference type="PRINTS" id="PR00038">
    <property type="entry name" value="HTHLUXR"/>
</dbReference>
<evidence type="ECO:0000259" key="2">
    <source>
        <dbReference type="PROSITE" id="PS50043"/>
    </source>
</evidence>
<keyword evidence="4" id="KW-1185">Reference proteome</keyword>
<dbReference type="RefSeq" id="WP_253747917.1">
    <property type="nucleotide sequence ID" value="NZ_BAABKA010000066.1"/>
</dbReference>
<dbReference type="InterPro" id="IPR058852">
    <property type="entry name" value="HTH_77"/>
</dbReference>
<dbReference type="Gene3D" id="1.25.40.10">
    <property type="entry name" value="Tetratricopeptide repeat domain"/>
    <property type="match status" value="1"/>
</dbReference>
<dbReference type="InterPro" id="IPR000792">
    <property type="entry name" value="Tscrpt_reg_LuxR_C"/>
</dbReference>
<dbReference type="InterPro" id="IPR027417">
    <property type="entry name" value="P-loop_NTPase"/>
</dbReference>
<dbReference type="EMBL" id="JAMZEB010000002">
    <property type="protein sequence ID" value="MCP2360206.1"/>
    <property type="molecule type" value="Genomic_DNA"/>
</dbReference>
<organism evidence="3 4">
    <name type="scientific">Nonomuraea thailandensis</name>
    <dbReference type="NCBI Taxonomy" id="1188745"/>
    <lineage>
        <taxon>Bacteria</taxon>
        <taxon>Bacillati</taxon>
        <taxon>Actinomycetota</taxon>
        <taxon>Actinomycetes</taxon>
        <taxon>Streptosporangiales</taxon>
        <taxon>Streptosporangiaceae</taxon>
        <taxon>Nonomuraea</taxon>
    </lineage>
</organism>
<dbReference type="PANTHER" id="PTHR47691:SF3">
    <property type="entry name" value="HTH-TYPE TRANSCRIPTIONAL REGULATOR RV0890C-RELATED"/>
    <property type="match status" value="1"/>
</dbReference>
<dbReference type="Pfam" id="PF00196">
    <property type="entry name" value="GerE"/>
    <property type="match status" value="1"/>
</dbReference>
<dbReference type="Gene3D" id="3.40.50.300">
    <property type="entry name" value="P-loop containing nucleotide triphosphate hydrolases"/>
    <property type="match status" value="1"/>
</dbReference>
<proteinExistence type="predicted"/>
<dbReference type="CDD" id="cd06170">
    <property type="entry name" value="LuxR_C_like"/>
    <property type="match status" value="1"/>
</dbReference>
<evidence type="ECO:0000256" key="1">
    <source>
        <dbReference type="SAM" id="MobiDB-lite"/>
    </source>
</evidence>
<evidence type="ECO:0000313" key="3">
    <source>
        <dbReference type="EMBL" id="MCP2360206.1"/>
    </source>
</evidence>
<sequence>MGSDAVPGLRGAGVTARESEVLWLVGDRLQNQEIAARLRVSERTVESHVSSLLRKLGGSNRLALVEAAARLRAAREPLDGLPRPLSSFVGRDGEAGDVLGLLEAYRMVTLTGPPGTGKTRLALHLAHAASGLPPAVLIDLAPVTSARNGTGAAVERAFADALGVVGQEHQLRTLIRQTLAEGGHWLVVDNCEHVTTAAASLLADLLATTSHLRVLATSHGALHLDGEAVYEIPPLPLPDELGGPAEILRSGAGRLFADRAAAASPGFEVTAGNARQVATLCRRLDGLPLAIELAAARVRFFTPGELLARLDDRFALLTDGARGAPGRHRTLEEALAWSYELLSEEERLLLERCSVFPGGFDYDTAARVVAYPPLEPGGLVRIFSRLLDRSLISSLRRADSTEYRLLESVRQFAQRRLAARGEAGTAREQHARHHLGHAVASVPDLRGRDQGGALHWLHRRSADLTAALRWALDRDDTTAAWEFIAGIGTAWEVVGCSGELFDWLGRLLRRPPPDGPLGFRVAITCAVVFCYQDTERAHEFAERAHRMAAGGSAHDRALARLALGWTMRYGERRAIAVEHVLRAAEAFERLGDDWHRALAMSACSHASDGATMLSRLTQAADLFGRLDDHVKRANCLNQLAIRAIEERIRLDDVPGWLAEAARLARACGNEHERLHAEVYRATFDQHLGEHPVAGARFGALLPEFRRIGDLRCAARCLLGLGRAASFAGEHDAARRHLADGVRVAAGLGDTRITASGLRLLAGADHAVGHFERAAALLGAAERLAPTGRRDPDPGAEAPGGPRDRTPPAITEDAHDLGPAAITGDTRDRTPPAISEDSLDLGPAAGTVTALRDLLGREGFDSAFADGYRKAPARLAELLPASG</sequence>
<dbReference type="Gene3D" id="1.10.10.10">
    <property type="entry name" value="Winged helix-like DNA-binding domain superfamily/Winged helix DNA-binding domain"/>
    <property type="match status" value="1"/>
</dbReference>
<dbReference type="GO" id="GO:0016887">
    <property type="term" value="F:ATP hydrolysis activity"/>
    <property type="evidence" value="ECO:0007669"/>
    <property type="project" value="InterPro"/>
</dbReference>
<dbReference type="InterPro" id="IPR036388">
    <property type="entry name" value="WH-like_DNA-bd_sf"/>
</dbReference>
<protein>
    <submittedName>
        <fullName evidence="3">ATPase/DNA-binding CsgD family transcriptional regulator</fullName>
    </submittedName>
</protein>
<dbReference type="AlphaFoldDB" id="A0A9X2K7W4"/>
<accession>A0A9X2K7W4</accession>
<dbReference type="SUPFAM" id="SSF52540">
    <property type="entry name" value="P-loop containing nucleoside triphosphate hydrolases"/>
    <property type="match status" value="1"/>
</dbReference>
<dbReference type="GO" id="GO:0003677">
    <property type="term" value="F:DNA binding"/>
    <property type="evidence" value="ECO:0007669"/>
    <property type="project" value="InterPro"/>
</dbReference>
<dbReference type="Pfam" id="PF13401">
    <property type="entry name" value="AAA_22"/>
    <property type="match status" value="1"/>
</dbReference>
<dbReference type="InterPro" id="IPR003593">
    <property type="entry name" value="AAA+_ATPase"/>
</dbReference>
<dbReference type="SUPFAM" id="SSF46894">
    <property type="entry name" value="C-terminal effector domain of the bipartite response regulators"/>
    <property type="match status" value="1"/>
</dbReference>
<dbReference type="SUPFAM" id="SSF48452">
    <property type="entry name" value="TPR-like"/>
    <property type="match status" value="1"/>
</dbReference>
<dbReference type="PROSITE" id="PS50043">
    <property type="entry name" value="HTH_LUXR_2"/>
    <property type="match status" value="1"/>
</dbReference>
<name>A0A9X2K7W4_9ACTN</name>
<feature type="domain" description="HTH luxR-type" evidence="2">
    <location>
        <begin position="7"/>
        <end position="72"/>
    </location>
</feature>
<dbReference type="SMART" id="SM00421">
    <property type="entry name" value="HTH_LUXR"/>
    <property type="match status" value="1"/>
</dbReference>
<dbReference type="Proteomes" id="UP001139648">
    <property type="component" value="Unassembled WGS sequence"/>
</dbReference>
<dbReference type="InterPro" id="IPR011990">
    <property type="entry name" value="TPR-like_helical_dom_sf"/>
</dbReference>
<dbReference type="PANTHER" id="PTHR47691">
    <property type="entry name" value="REGULATOR-RELATED"/>
    <property type="match status" value="1"/>
</dbReference>
<feature type="compositionally biased region" description="Basic and acidic residues" evidence="1">
    <location>
        <begin position="801"/>
        <end position="815"/>
    </location>
</feature>
<comment type="caution">
    <text evidence="3">The sequence shown here is derived from an EMBL/GenBank/DDBJ whole genome shotgun (WGS) entry which is preliminary data.</text>
</comment>
<reference evidence="3" key="1">
    <citation type="submission" date="2022-06" db="EMBL/GenBank/DDBJ databases">
        <title>Sequencing the genomes of 1000 actinobacteria strains.</title>
        <authorList>
            <person name="Klenk H.-P."/>
        </authorList>
    </citation>
    <scope>NUCLEOTIDE SEQUENCE</scope>
    <source>
        <strain evidence="3">DSM 46694</strain>
    </source>
</reference>
<gene>
    <name evidence="3" type="ORF">HD597_007226</name>
</gene>
<dbReference type="InterPro" id="IPR049945">
    <property type="entry name" value="AAA_22"/>
</dbReference>
<dbReference type="GO" id="GO:0006355">
    <property type="term" value="P:regulation of DNA-templated transcription"/>
    <property type="evidence" value="ECO:0007669"/>
    <property type="project" value="InterPro"/>
</dbReference>
<dbReference type="SMART" id="SM00382">
    <property type="entry name" value="AAA"/>
    <property type="match status" value="1"/>
</dbReference>